<dbReference type="CDD" id="cd03023">
    <property type="entry name" value="DsbA_Com1_like"/>
    <property type="match status" value="1"/>
</dbReference>
<name>A0A3A8B3K4_9RHOB</name>
<dbReference type="Gene3D" id="3.40.30.10">
    <property type="entry name" value="Glutaredoxin"/>
    <property type="match status" value="1"/>
</dbReference>
<feature type="coiled-coil region" evidence="5">
    <location>
        <begin position="51"/>
        <end position="78"/>
    </location>
</feature>
<evidence type="ECO:0000256" key="3">
    <source>
        <dbReference type="ARBA" id="ARBA00023157"/>
    </source>
</evidence>
<dbReference type="PROSITE" id="PS51352">
    <property type="entry name" value="THIOREDOXIN_2"/>
    <property type="match status" value="1"/>
</dbReference>
<gene>
    <name evidence="7" type="ORF">D6850_18780</name>
</gene>
<evidence type="ECO:0000259" key="6">
    <source>
        <dbReference type="PROSITE" id="PS51352"/>
    </source>
</evidence>
<dbReference type="InterPro" id="IPR041205">
    <property type="entry name" value="ScsC_N"/>
</dbReference>
<evidence type="ECO:0000256" key="4">
    <source>
        <dbReference type="ARBA" id="ARBA00023284"/>
    </source>
</evidence>
<organism evidence="7 8">
    <name type="scientific">Roseovarius spongiae</name>
    <dbReference type="NCBI Taxonomy" id="2320272"/>
    <lineage>
        <taxon>Bacteria</taxon>
        <taxon>Pseudomonadati</taxon>
        <taxon>Pseudomonadota</taxon>
        <taxon>Alphaproteobacteria</taxon>
        <taxon>Rhodobacterales</taxon>
        <taxon>Roseobacteraceae</taxon>
        <taxon>Roseovarius</taxon>
    </lineage>
</organism>
<evidence type="ECO:0000256" key="5">
    <source>
        <dbReference type="SAM" id="Coils"/>
    </source>
</evidence>
<keyword evidence="2" id="KW-0560">Oxidoreductase</keyword>
<keyword evidence="3" id="KW-1015">Disulfide bond</keyword>
<dbReference type="PANTHER" id="PTHR13887">
    <property type="entry name" value="GLUTATHIONE S-TRANSFERASE KAPPA"/>
    <property type="match status" value="1"/>
</dbReference>
<dbReference type="SUPFAM" id="SSF52833">
    <property type="entry name" value="Thioredoxin-like"/>
    <property type="match status" value="1"/>
</dbReference>
<keyword evidence="1" id="KW-0732">Signal</keyword>
<evidence type="ECO:0000313" key="8">
    <source>
        <dbReference type="Proteomes" id="UP000281128"/>
    </source>
</evidence>
<evidence type="ECO:0000313" key="7">
    <source>
        <dbReference type="EMBL" id="RKF12274.1"/>
    </source>
</evidence>
<dbReference type="PANTHER" id="PTHR13887:SF14">
    <property type="entry name" value="DISULFIDE BOND FORMATION PROTEIN D"/>
    <property type="match status" value="1"/>
</dbReference>
<keyword evidence="8" id="KW-1185">Reference proteome</keyword>
<dbReference type="OrthoDB" id="9780147at2"/>
<feature type="domain" description="Thioredoxin" evidence="6">
    <location>
        <begin position="52"/>
        <end position="240"/>
    </location>
</feature>
<sequence>MHPMKTTALAIGLAVMPIAGFAQDLSDARIKELALEAIRENPQIIMEAVQLLEQEQAATQAEAAADVLKNQRQLLERDPNAPVLGNPEGDVTVVEFFDYNCPYCKRAMSEVQGLLDADQDVRLVYREWPILSEGSVFAAKAALAAREQGKYEEFHWALMGMEERAEEASVMRLAEEIGLDIEQLRTDMDAPEVQEHIDESMRLSQALGFNGTPSFVIGDDLVPGFVEQDQLEALVDKTRESD</sequence>
<accession>A0A3A8B3K4</accession>
<proteinExistence type="predicted"/>
<comment type="caution">
    <text evidence="7">The sequence shown here is derived from an EMBL/GenBank/DDBJ whole genome shotgun (WGS) entry which is preliminary data.</text>
</comment>
<evidence type="ECO:0000256" key="2">
    <source>
        <dbReference type="ARBA" id="ARBA00023002"/>
    </source>
</evidence>
<dbReference type="InterPro" id="IPR001853">
    <property type="entry name" value="DSBA-like_thioredoxin_dom"/>
</dbReference>
<dbReference type="Pfam" id="PF18312">
    <property type="entry name" value="ScsC_N"/>
    <property type="match status" value="1"/>
</dbReference>
<keyword evidence="5" id="KW-0175">Coiled coil</keyword>
<dbReference type="InterPro" id="IPR036249">
    <property type="entry name" value="Thioredoxin-like_sf"/>
</dbReference>
<reference evidence="7 8" key="1">
    <citation type="submission" date="2018-09" db="EMBL/GenBank/DDBJ databases">
        <title>Roseovarius spongiae sp. nov., isolated from a marine sponge.</title>
        <authorList>
            <person name="Zhuang L."/>
            <person name="Luo L."/>
        </authorList>
    </citation>
    <scope>NUCLEOTIDE SEQUENCE [LARGE SCALE GENOMIC DNA]</scope>
    <source>
        <strain evidence="7 8">HN-E21</strain>
    </source>
</reference>
<dbReference type="InterPro" id="IPR013766">
    <property type="entry name" value="Thioredoxin_domain"/>
</dbReference>
<dbReference type="Pfam" id="PF01323">
    <property type="entry name" value="DSBA"/>
    <property type="match status" value="1"/>
</dbReference>
<evidence type="ECO:0000256" key="1">
    <source>
        <dbReference type="ARBA" id="ARBA00022729"/>
    </source>
</evidence>
<keyword evidence="4" id="KW-0676">Redox-active center</keyword>
<dbReference type="GO" id="GO:0016491">
    <property type="term" value="F:oxidoreductase activity"/>
    <property type="evidence" value="ECO:0007669"/>
    <property type="project" value="UniProtKB-KW"/>
</dbReference>
<dbReference type="Proteomes" id="UP000281128">
    <property type="component" value="Unassembled WGS sequence"/>
</dbReference>
<protein>
    <submittedName>
        <fullName evidence="7">DsbA family protein</fullName>
    </submittedName>
</protein>
<dbReference type="AlphaFoldDB" id="A0A3A8B3K4"/>
<dbReference type="EMBL" id="RAPE01000010">
    <property type="protein sequence ID" value="RKF12274.1"/>
    <property type="molecule type" value="Genomic_DNA"/>
</dbReference>